<dbReference type="InterPro" id="IPR003615">
    <property type="entry name" value="HNH_nuc"/>
</dbReference>
<organism evidence="2 3">
    <name type="scientific">Pseudokineococcus marinus</name>
    <dbReference type="NCBI Taxonomy" id="351215"/>
    <lineage>
        <taxon>Bacteria</taxon>
        <taxon>Bacillati</taxon>
        <taxon>Actinomycetota</taxon>
        <taxon>Actinomycetes</taxon>
        <taxon>Kineosporiales</taxon>
        <taxon>Kineosporiaceae</taxon>
        <taxon>Pseudokineococcus</taxon>
    </lineage>
</organism>
<keyword evidence="2" id="KW-0378">Hydrolase</keyword>
<name>A0A849BEW4_9ACTN</name>
<dbReference type="Proteomes" id="UP000555552">
    <property type="component" value="Unassembled WGS sequence"/>
</dbReference>
<dbReference type="RefSeq" id="WP_171201458.1">
    <property type="nucleotide sequence ID" value="NZ_BAAANP010000011.1"/>
</dbReference>
<keyword evidence="2" id="KW-0540">Nuclease</keyword>
<evidence type="ECO:0000259" key="1">
    <source>
        <dbReference type="Pfam" id="PF13391"/>
    </source>
</evidence>
<comment type="caution">
    <text evidence="2">The sequence shown here is derived from an EMBL/GenBank/DDBJ whole genome shotgun (WGS) entry which is preliminary data.</text>
</comment>
<keyword evidence="2" id="KW-0255">Endonuclease</keyword>
<dbReference type="AlphaFoldDB" id="A0A849BEW4"/>
<sequence length="280" mass="31486">MASFNETYGPTNWEICKRHSLMGSGGNAGGVRPGDDVFIWQAPVGLLAWTVAEERPRHPSSLSEVPWPEPGRYKWLWSMQVVAERVPQKGNPSYGQLRDASGITQPVHSWPRMSDEAALPWRQYFSAEPESALSSLEQSLYRQIPEGQRLRYRVMLRTVREGQDRFRSTLDLAYKGACAITGTSDREALEAAHIERYRGPHSNEVWNGMLLRRDIHALFDAHLLTVLPTGEVMVAPKVVAPEYRTLEGHCMSMPASPSDRPEATLLARHNADYHAAQSKP</sequence>
<dbReference type="EMBL" id="JABEMA010000003">
    <property type="protein sequence ID" value="NNH21589.1"/>
    <property type="molecule type" value="Genomic_DNA"/>
</dbReference>
<evidence type="ECO:0000313" key="2">
    <source>
        <dbReference type="EMBL" id="NNH21589.1"/>
    </source>
</evidence>
<keyword evidence="3" id="KW-1185">Reference proteome</keyword>
<dbReference type="Pfam" id="PF13391">
    <property type="entry name" value="HNH_2"/>
    <property type="match status" value="1"/>
</dbReference>
<reference evidence="2 3" key="1">
    <citation type="submission" date="2020-05" db="EMBL/GenBank/DDBJ databases">
        <title>MicrobeNet Type strains.</title>
        <authorList>
            <person name="Nicholson A.C."/>
        </authorList>
    </citation>
    <scope>NUCLEOTIDE SEQUENCE [LARGE SCALE GENOMIC DNA]</scope>
    <source>
        <strain evidence="2 3">JCM 14547</strain>
    </source>
</reference>
<feature type="domain" description="HNH nuclease" evidence="1">
    <location>
        <begin position="178"/>
        <end position="226"/>
    </location>
</feature>
<proteinExistence type="predicted"/>
<dbReference type="GO" id="GO:0004519">
    <property type="term" value="F:endonuclease activity"/>
    <property type="evidence" value="ECO:0007669"/>
    <property type="project" value="UniProtKB-KW"/>
</dbReference>
<evidence type="ECO:0000313" key="3">
    <source>
        <dbReference type="Proteomes" id="UP000555552"/>
    </source>
</evidence>
<gene>
    <name evidence="2" type="ORF">HLB09_00515</name>
</gene>
<protein>
    <submittedName>
        <fullName evidence="2">HNH endonuclease</fullName>
    </submittedName>
</protein>
<accession>A0A849BEW4</accession>